<dbReference type="KEGG" id="lamb:KBB96_14390"/>
<gene>
    <name evidence="1" type="ORF">KBB96_14390</name>
</gene>
<sequence length="168" mass="19708">MILWSRLEAFPLDEPDAGHPFSARLAKEQGWTHAETARVLREYKRFLFLAAVAGHPVSPSEPVDHAWHLHLLYTRSYWQRLCREVLAFDLHHEPSQGGRDERMKFHDWYSRTLESYRFHFDEDPPADLWPAPGAKKSGGSGARWFEPARFWLVPKFWPFRRGGHSPFA</sequence>
<evidence type="ECO:0000313" key="2">
    <source>
        <dbReference type="Proteomes" id="UP000676169"/>
    </source>
</evidence>
<protein>
    <submittedName>
        <fullName evidence="1">Uncharacterized protein</fullName>
    </submittedName>
</protein>
<dbReference type="RefSeq" id="WP_211630141.1">
    <property type="nucleotide sequence ID" value="NZ_CP073100.1"/>
</dbReference>
<keyword evidence="2" id="KW-1185">Reference proteome</keyword>
<organism evidence="1 2">
    <name type="scientific">Luteolibacter ambystomatis</name>
    <dbReference type="NCBI Taxonomy" id="2824561"/>
    <lineage>
        <taxon>Bacteria</taxon>
        <taxon>Pseudomonadati</taxon>
        <taxon>Verrucomicrobiota</taxon>
        <taxon>Verrucomicrobiia</taxon>
        <taxon>Verrucomicrobiales</taxon>
        <taxon>Verrucomicrobiaceae</taxon>
        <taxon>Luteolibacter</taxon>
    </lineage>
</organism>
<reference evidence="1" key="1">
    <citation type="submission" date="2021-04" db="EMBL/GenBank/DDBJ databases">
        <title>Luteolibacter sp. 32A isolated from the skin of an Anderson's salamander (Ambystoma andersonii).</title>
        <authorList>
            <person name="Spergser J."/>
            <person name="Busse H.-J."/>
        </authorList>
    </citation>
    <scope>NUCLEOTIDE SEQUENCE</scope>
    <source>
        <strain evidence="1">32A</strain>
    </source>
</reference>
<dbReference type="EMBL" id="CP073100">
    <property type="protein sequence ID" value="QUE50052.1"/>
    <property type="molecule type" value="Genomic_DNA"/>
</dbReference>
<accession>A0A975G661</accession>
<dbReference type="Proteomes" id="UP000676169">
    <property type="component" value="Chromosome"/>
</dbReference>
<dbReference type="AlphaFoldDB" id="A0A975G661"/>
<name>A0A975G661_9BACT</name>
<evidence type="ECO:0000313" key="1">
    <source>
        <dbReference type="EMBL" id="QUE50052.1"/>
    </source>
</evidence>
<proteinExistence type="predicted"/>